<keyword evidence="3" id="KW-1185">Reference proteome</keyword>
<protein>
    <submittedName>
        <fullName evidence="2">Uncharacterized protein</fullName>
    </submittedName>
</protein>
<sequence length="97" mass="11156">MKKHKNKTSQNKKLADEIQSKCYLPEKRTDYHPKDSDLISTAPNGDITPLPNPATDPIVCNNISYMEFDYTQSMANEMNDLESIEEIIENNKKNKHT</sequence>
<feature type="compositionally biased region" description="Basic and acidic residues" evidence="1">
    <location>
        <begin position="13"/>
        <end position="37"/>
    </location>
</feature>
<evidence type="ECO:0000313" key="2">
    <source>
        <dbReference type="EMBL" id="MDQ0149519.1"/>
    </source>
</evidence>
<name>A0ABT9UTA3_9FIRM</name>
<gene>
    <name evidence="2" type="ORF">J2S18_001449</name>
</gene>
<dbReference type="EMBL" id="JAUSUF010000003">
    <property type="protein sequence ID" value="MDQ0149519.1"/>
    <property type="molecule type" value="Genomic_DNA"/>
</dbReference>
<accession>A0ABT9UTA3</accession>
<proteinExistence type="predicted"/>
<evidence type="ECO:0000256" key="1">
    <source>
        <dbReference type="SAM" id="MobiDB-lite"/>
    </source>
</evidence>
<dbReference type="Proteomes" id="UP001228504">
    <property type="component" value="Unassembled WGS sequence"/>
</dbReference>
<dbReference type="RefSeq" id="WP_307485072.1">
    <property type="nucleotide sequence ID" value="NZ_JAUSUF010000003.1"/>
</dbReference>
<comment type="caution">
    <text evidence="2">The sequence shown here is derived from an EMBL/GenBank/DDBJ whole genome shotgun (WGS) entry which is preliminary data.</text>
</comment>
<evidence type="ECO:0000313" key="3">
    <source>
        <dbReference type="Proteomes" id="UP001228504"/>
    </source>
</evidence>
<organism evidence="2 3">
    <name type="scientific">Eubacterium multiforme</name>
    <dbReference type="NCBI Taxonomy" id="83339"/>
    <lineage>
        <taxon>Bacteria</taxon>
        <taxon>Bacillati</taxon>
        <taxon>Bacillota</taxon>
        <taxon>Clostridia</taxon>
        <taxon>Eubacteriales</taxon>
        <taxon>Eubacteriaceae</taxon>
        <taxon>Eubacterium</taxon>
    </lineage>
</organism>
<feature type="region of interest" description="Disordered" evidence="1">
    <location>
        <begin position="1"/>
        <end position="53"/>
    </location>
</feature>
<reference evidence="2 3" key="1">
    <citation type="submission" date="2023-07" db="EMBL/GenBank/DDBJ databases">
        <title>Genomic Encyclopedia of Type Strains, Phase IV (KMG-IV): sequencing the most valuable type-strain genomes for metagenomic binning, comparative biology and taxonomic classification.</title>
        <authorList>
            <person name="Goeker M."/>
        </authorList>
    </citation>
    <scope>NUCLEOTIDE SEQUENCE [LARGE SCALE GENOMIC DNA]</scope>
    <source>
        <strain evidence="2 3">DSM 20694</strain>
    </source>
</reference>